<evidence type="ECO:0000256" key="1">
    <source>
        <dbReference type="ARBA" id="ARBA00023016"/>
    </source>
</evidence>
<dbReference type="RefSeq" id="WP_211858067.1">
    <property type="nucleotide sequence ID" value="NZ_JAAGBB010000092.1"/>
</dbReference>
<dbReference type="SUPFAM" id="SSF49764">
    <property type="entry name" value="HSP20-like chaperones"/>
    <property type="match status" value="1"/>
</dbReference>
<gene>
    <name evidence="6" type="ORF">GXW71_33090</name>
</gene>
<feature type="domain" description="SHSP" evidence="5">
    <location>
        <begin position="30"/>
        <end position="146"/>
    </location>
</feature>
<dbReference type="Gene3D" id="2.60.40.790">
    <property type="match status" value="1"/>
</dbReference>
<sequence length="165" mass="18639">MRTEFDFSPLFRSTVGFDRMFNLLQHAARSGADENYPPYDIDRTDEDSYRVTLAVAGFRPEELNVVAQQNLLIITGERRGRDDAHADQRRQALYRGIAGRSFERRFELADHVKVVGADLANGLLVIDLKREVPEEMRPRRIEIGGSNVLSGPQAPRQVEGEARAA</sequence>
<keyword evidence="1" id="KW-0346">Stress response</keyword>
<comment type="similarity">
    <text evidence="2 3">Belongs to the small heat shock protein (HSP20) family.</text>
</comment>
<dbReference type="Pfam" id="PF00011">
    <property type="entry name" value="HSP20"/>
    <property type="match status" value="1"/>
</dbReference>
<evidence type="ECO:0000313" key="6">
    <source>
        <dbReference type="EMBL" id="MBR0669233.1"/>
    </source>
</evidence>
<evidence type="ECO:0000256" key="4">
    <source>
        <dbReference type="SAM" id="MobiDB-lite"/>
    </source>
</evidence>
<dbReference type="InterPro" id="IPR008978">
    <property type="entry name" value="HSP20-like_chaperone"/>
</dbReference>
<evidence type="ECO:0000259" key="5">
    <source>
        <dbReference type="PROSITE" id="PS01031"/>
    </source>
</evidence>
<dbReference type="EMBL" id="JAAGBB010000092">
    <property type="protein sequence ID" value="MBR0669233.1"/>
    <property type="molecule type" value="Genomic_DNA"/>
</dbReference>
<dbReference type="PROSITE" id="PS01031">
    <property type="entry name" value="SHSP"/>
    <property type="match status" value="1"/>
</dbReference>
<dbReference type="Proteomes" id="UP001196870">
    <property type="component" value="Unassembled WGS sequence"/>
</dbReference>
<organism evidence="6 7">
    <name type="scientific">Plastoroseomonas hellenica</name>
    <dbReference type="NCBI Taxonomy" id="2687306"/>
    <lineage>
        <taxon>Bacteria</taxon>
        <taxon>Pseudomonadati</taxon>
        <taxon>Pseudomonadota</taxon>
        <taxon>Alphaproteobacteria</taxon>
        <taxon>Acetobacterales</taxon>
        <taxon>Acetobacteraceae</taxon>
        <taxon>Plastoroseomonas</taxon>
    </lineage>
</organism>
<dbReference type="PANTHER" id="PTHR47062">
    <property type="match status" value="1"/>
</dbReference>
<name>A0ABS5F9V6_9PROT</name>
<evidence type="ECO:0000313" key="7">
    <source>
        <dbReference type="Proteomes" id="UP001196870"/>
    </source>
</evidence>
<accession>A0ABS5F9V6</accession>
<dbReference type="PANTHER" id="PTHR47062:SF1">
    <property type="entry name" value="SMALL HEAT SHOCK PROTEIN IBPA"/>
    <property type="match status" value="1"/>
</dbReference>
<reference evidence="7" key="1">
    <citation type="journal article" date="2021" name="Syst. Appl. Microbiol.">
        <title>Roseomonas hellenica sp. nov., isolated from roots of wild-growing Alkanna tinctoria.</title>
        <authorList>
            <person name="Rat A."/>
            <person name="Naranjo H.D."/>
            <person name="Lebbe L."/>
            <person name="Cnockaert M."/>
            <person name="Krigas N."/>
            <person name="Grigoriadou K."/>
            <person name="Maloupa E."/>
            <person name="Willems A."/>
        </authorList>
    </citation>
    <scope>NUCLEOTIDE SEQUENCE [LARGE SCALE GENOMIC DNA]</scope>
    <source>
        <strain evidence="7">LMG 31523</strain>
    </source>
</reference>
<keyword evidence="7" id="KW-1185">Reference proteome</keyword>
<dbReference type="InterPro" id="IPR002068">
    <property type="entry name" value="A-crystallin/Hsp20_dom"/>
</dbReference>
<proteinExistence type="inferred from homology"/>
<evidence type="ECO:0000256" key="2">
    <source>
        <dbReference type="PROSITE-ProRule" id="PRU00285"/>
    </source>
</evidence>
<comment type="caution">
    <text evidence="6">The sequence shown here is derived from an EMBL/GenBank/DDBJ whole genome shotgun (WGS) entry which is preliminary data.</text>
</comment>
<protein>
    <submittedName>
        <fullName evidence="6">Hsp20 family protein</fullName>
    </submittedName>
</protein>
<dbReference type="CDD" id="cd06470">
    <property type="entry name" value="ACD_IbpA-B_like"/>
    <property type="match status" value="1"/>
</dbReference>
<feature type="region of interest" description="Disordered" evidence="4">
    <location>
        <begin position="142"/>
        <end position="165"/>
    </location>
</feature>
<evidence type="ECO:0000256" key="3">
    <source>
        <dbReference type="RuleBase" id="RU003616"/>
    </source>
</evidence>
<dbReference type="InterPro" id="IPR037913">
    <property type="entry name" value="ACD_IbpA/B"/>
</dbReference>